<feature type="signal peptide" evidence="5">
    <location>
        <begin position="1"/>
        <end position="18"/>
    </location>
</feature>
<comment type="subcellular location">
    <subcellularLocation>
        <location evidence="1">Secreted</location>
    </subcellularLocation>
</comment>
<evidence type="ECO:0000256" key="2">
    <source>
        <dbReference type="ARBA" id="ARBA00022525"/>
    </source>
</evidence>
<evidence type="ECO:0000256" key="1">
    <source>
        <dbReference type="ARBA" id="ARBA00004613"/>
    </source>
</evidence>
<keyword evidence="8" id="KW-1185">Reference proteome</keyword>
<keyword evidence="2" id="KW-0964">Secreted</keyword>
<dbReference type="Pfam" id="PF00386">
    <property type="entry name" value="C1q"/>
    <property type="match status" value="1"/>
</dbReference>
<dbReference type="PRINTS" id="PR00007">
    <property type="entry name" value="COMPLEMNTC1Q"/>
</dbReference>
<evidence type="ECO:0000256" key="3">
    <source>
        <dbReference type="ARBA" id="ARBA00022729"/>
    </source>
</evidence>
<evidence type="ECO:0000313" key="7">
    <source>
        <dbReference type="EMBL" id="KAJ8377325.1"/>
    </source>
</evidence>
<dbReference type="InterPro" id="IPR008983">
    <property type="entry name" value="Tumour_necrosis_fac-like_dom"/>
</dbReference>
<dbReference type="SMART" id="SM00110">
    <property type="entry name" value="C1Q"/>
    <property type="match status" value="1"/>
</dbReference>
<organism evidence="7 8">
    <name type="scientific">Aldrovandia affinis</name>
    <dbReference type="NCBI Taxonomy" id="143900"/>
    <lineage>
        <taxon>Eukaryota</taxon>
        <taxon>Metazoa</taxon>
        <taxon>Chordata</taxon>
        <taxon>Craniata</taxon>
        <taxon>Vertebrata</taxon>
        <taxon>Euteleostomi</taxon>
        <taxon>Actinopterygii</taxon>
        <taxon>Neopterygii</taxon>
        <taxon>Teleostei</taxon>
        <taxon>Notacanthiformes</taxon>
        <taxon>Halosauridae</taxon>
        <taxon>Aldrovandia</taxon>
    </lineage>
</organism>
<protein>
    <recommendedName>
        <fullName evidence="6">C1q domain-containing protein</fullName>
    </recommendedName>
</protein>
<dbReference type="PANTHER" id="PTHR22923:SF102">
    <property type="entry name" value="CEREBELLIN 13-RELATED"/>
    <property type="match status" value="1"/>
</dbReference>
<dbReference type="PROSITE" id="PS50871">
    <property type="entry name" value="C1Q"/>
    <property type="match status" value="1"/>
</dbReference>
<feature type="domain" description="C1q" evidence="6">
    <location>
        <begin position="75"/>
        <end position="208"/>
    </location>
</feature>
<accession>A0AAD7RCD0</accession>
<dbReference type="Gene3D" id="2.60.120.40">
    <property type="match status" value="1"/>
</dbReference>
<dbReference type="PANTHER" id="PTHR22923">
    <property type="entry name" value="CEREBELLIN-RELATED"/>
    <property type="match status" value="1"/>
</dbReference>
<dbReference type="Proteomes" id="UP001221898">
    <property type="component" value="Unassembled WGS sequence"/>
</dbReference>
<name>A0AAD7RCD0_9TELE</name>
<gene>
    <name evidence="7" type="ORF">AAFF_G00261740</name>
</gene>
<evidence type="ECO:0000313" key="8">
    <source>
        <dbReference type="Proteomes" id="UP001221898"/>
    </source>
</evidence>
<feature type="chain" id="PRO_5041977274" description="C1q domain-containing protein" evidence="5">
    <location>
        <begin position="19"/>
        <end position="208"/>
    </location>
</feature>
<dbReference type="SUPFAM" id="SSF49842">
    <property type="entry name" value="TNF-like"/>
    <property type="match status" value="1"/>
</dbReference>
<dbReference type="GO" id="GO:0005576">
    <property type="term" value="C:extracellular region"/>
    <property type="evidence" value="ECO:0007669"/>
    <property type="project" value="UniProtKB-SubCell"/>
</dbReference>
<keyword evidence="3 5" id="KW-0732">Signal</keyword>
<evidence type="ECO:0000256" key="4">
    <source>
        <dbReference type="SAM" id="Coils"/>
    </source>
</evidence>
<evidence type="ECO:0000259" key="6">
    <source>
        <dbReference type="PROSITE" id="PS50871"/>
    </source>
</evidence>
<comment type="caution">
    <text evidence="7">The sequence shown here is derived from an EMBL/GenBank/DDBJ whole genome shotgun (WGS) entry which is preliminary data.</text>
</comment>
<reference evidence="7" key="1">
    <citation type="journal article" date="2023" name="Science">
        <title>Genome structures resolve the early diversification of teleost fishes.</title>
        <authorList>
            <person name="Parey E."/>
            <person name="Louis A."/>
            <person name="Montfort J."/>
            <person name="Bouchez O."/>
            <person name="Roques C."/>
            <person name="Iampietro C."/>
            <person name="Lluch J."/>
            <person name="Castinel A."/>
            <person name="Donnadieu C."/>
            <person name="Desvignes T."/>
            <person name="Floi Bucao C."/>
            <person name="Jouanno E."/>
            <person name="Wen M."/>
            <person name="Mejri S."/>
            <person name="Dirks R."/>
            <person name="Jansen H."/>
            <person name="Henkel C."/>
            <person name="Chen W.J."/>
            <person name="Zahm M."/>
            <person name="Cabau C."/>
            <person name="Klopp C."/>
            <person name="Thompson A.W."/>
            <person name="Robinson-Rechavi M."/>
            <person name="Braasch I."/>
            <person name="Lecointre G."/>
            <person name="Bobe J."/>
            <person name="Postlethwait J.H."/>
            <person name="Berthelot C."/>
            <person name="Roest Crollius H."/>
            <person name="Guiguen Y."/>
        </authorList>
    </citation>
    <scope>NUCLEOTIDE SEQUENCE</scope>
    <source>
        <strain evidence="7">NC1722</strain>
    </source>
</reference>
<keyword evidence="4" id="KW-0175">Coiled coil</keyword>
<dbReference type="InterPro" id="IPR050822">
    <property type="entry name" value="Cerebellin_Synaptic_Org"/>
</dbReference>
<evidence type="ECO:0000256" key="5">
    <source>
        <dbReference type="SAM" id="SignalP"/>
    </source>
</evidence>
<feature type="coiled-coil region" evidence="4">
    <location>
        <begin position="25"/>
        <end position="52"/>
    </location>
</feature>
<sequence length="208" mass="22850">MALLQLMLVLASLTVVLGQDVPSPTSDLLVQMEEIKAKMEKLEKANEALSAELKVLPVQMEEIKAKMEEQKLYGSDSPKVAFSAALNNAGRIGPYGVDTTLVYTKVFTNIGNHYNQYTGIRRRGVYFFTFSNYSAGSPSLGSSLYKNGVMIASAAIWQNSYTENQSSNAVALLLEVGDPVYIRLPSGHQVHDNTNNHCTFSGFLLFPM</sequence>
<proteinExistence type="predicted"/>
<dbReference type="EMBL" id="JAINUG010000358">
    <property type="protein sequence ID" value="KAJ8377325.1"/>
    <property type="molecule type" value="Genomic_DNA"/>
</dbReference>
<dbReference type="AlphaFoldDB" id="A0AAD7RCD0"/>
<dbReference type="InterPro" id="IPR001073">
    <property type="entry name" value="C1q_dom"/>
</dbReference>